<evidence type="ECO:0000256" key="1">
    <source>
        <dbReference type="SAM" id="MobiDB-lite"/>
    </source>
</evidence>
<feature type="region of interest" description="Disordered" evidence="1">
    <location>
        <begin position="224"/>
        <end position="243"/>
    </location>
</feature>
<dbReference type="PROSITE" id="PS51257">
    <property type="entry name" value="PROKAR_LIPOPROTEIN"/>
    <property type="match status" value="1"/>
</dbReference>
<evidence type="ECO:0000259" key="2">
    <source>
        <dbReference type="Pfam" id="PF12667"/>
    </source>
</evidence>
<dbReference type="Gene3D" id="2.60.40.2370">
    <property type="entry name" value="NigD-like, C-terminal beta sandwich domain"/>
    <property type="match status" value="1"/>
</dbReference>
<dbReference type="InterPro" id="IPR024299">
    <property type="entry name" value="NigD-like_OB_dom"/>
</dbReference>
<dbReference type="AlphaFoldDB" id="A0A5J4QGZ5"/>
<gene>
    <name evidence="4" type="ORF">EZS27_029154</name>
</gene>
<name>A0A5J4QGZ5_9ZZZZ</name>
<dbReference type="InterPro" id="IPR038179">
    <property type="entry name" value="NigD-like_N_sf"/>
</dbReference>
<comment type="caution">
    <text evidence="4">The sequence shown here is derived from an EMBL/GenBank/DDBJ whole genome shotgun (WGS) entry which is preliminary data.</text>
</comment>
<protein>
    <recommendedName>
        <fullName evidence="5">NigD-like C-terminal beta sandwich domain-containing protein</fullName>
    </recommendedName>
</protein>
<dbReference type="Pfam" id="PF17415">
    <property type="entry name" value="NigD_C"/>
    <property type="match status" value="1"/>
</dbReference>
<feature type="domain" description="NigD-like N-terminal OB" evidence="2">
    <location>
        <begin position="39"/>
        <end position="103"/>
    </location>
</feature>
<organism evidence="4">
    <name type="scientific">termite gut metagenome</name>
    <dbReference type="NCBI Taxonomy" id="433724"/>
    <lineage>
        <taxon>unclassified sequences</taxon>
        <taxon>metagenomes</taxon>
        <taxon>organismal metagenomes</taxon>
    </lineage>
</organism>
<accession>A0A5J4QGZ5</accession>
<dbReference type="Pfam" id="PF12667">
    <property type="entry name" value="NigD_N"/>
    <property type="match status" value="1"/>
</dbReference>
<dbReference type="InterPro" id="IPR038143">
    <property type="entry name" value="NigD-like_C_dom_sf"/>
</dbReference>
<evidence type="ECO:0000259" key="3">
    <source>
        <dbReference type="Pfam" id="PF17415"/>
    </source>
</evidence>
<feature type="domain" description="NigD-like C-terminal" evidence="3">
    <location>
        <begin position="111"/>
        <end position="217"/>
    </location>
</feature>
<proteinExistence type="predicted"/>
<dbReference type="EMBL" id="SNRY01003388">
    <property type="protein sequence ID" value="KAA6321166.1"/>
    <property type="molecule type" value="Genomic_DNA"/>
</dbReference>
<reference evidence="4" key="1">
    <citation type="submission" date="2019-03" db="EMBL/GenBank/DDBJ databases">
        <title>Single cell metagenomics reveals metabolic interactions within the superorganism composed of flagellate Streblomastix strix and complex community of Bacteroidetes bacteria on its surface.</title>
        <authorList>
            <person name="Treitli S.C."/>
            <person name="Kolisko M."/>
            <person name="Husnik F."/>
            <person name="Keeling P."/>
            <person name="Hampl V."/>
        </authorList>
    </citation>
    <scope>NUCLEOTIDE SEQUENCE</scope>
    <source>
        <strain evidence="4">STM</strain>
    </source>
</reference>
<dbReference type="Gene3D" id="2.40.50.500">
    <property type="entry name" value="NigD-like N-terminal OB domain"/>
    <property type="match status" value="1"/>
</dbReference>
<sequence>MKKTTLFLAAMLVAIVLPVLQSCDDDADGYSLGNFTVRMATVKATGGDNYYLQIDDGKTLWPCASQYWYKPVDGQRVLANYTYLYDNFQGYDYGVKVNRLYNVLTKGVDELTAENEEDFGDDPVHITDMWLGGNYLNVEFKMLRPFIHKHRVSLVRNTTVETPDDDYIHLEYRYNNQDDVSDYWDYNLVSFNLGNEYKGEYKGLKVRINSAVNGERVLTYDFPEDEQPKTIDTKNEYMGEEIK</sequence>
<evidence type="ECO:0000313" key="4">
    <source>
        <dbReference type="EMBL" id="KAA6321166.1"/>
    </source>
</evidence>
<dbReference type="InterPro" id="IPR035376">
    <property type="entry name" value="NigD_C"/>
</dbReference>
<feature type="compositionally biased region" description="Basic and acidic residues" evidence="1">
    <location>
        <begin position="226"/>
        <end position="243"/>
    </location>
</feature>
<evidence type="ECO:0008006" key="5">
    <source>
        <dbReference type="Google" id="ProtNLM"/>
    </source>
</evidence>